<evidence type="ECO:0000256" key="6">
    <source>
        <dbReference type="ARBA" id="ARBA00023136"/>
    </source>
</evidence>
<dbReference type="PRINTS" id="PR01012">
    <property type="entry name" value="NRPEPTIDEYR"/>
</dbReference>
<dbReference type="InterPro" id="IPR000276">
    <property type="entry name" value="GPCR_Rhodpsn"/>
</dbReference>
<gene>
    <name evidence="13" type="ORF">MCOR_13990</name>
</gene>
<evidence type="ECO:0000256" key="7">
    <source>
        <dbReference type="ARBA" id="ARBA00023170"/>
    </source>
</evidence>
<feature type="region of interest" description="Disordered" evidence="10">
    <location>
        <begin position="422"/>
        <end position="443"/>
    </location>
</feature>
<dbReference type="InterPro" id="IPR017452">
    <property type="entry name" value="GPCR_Rhodpsn_7TM"/>
</dbReference>
<evidence type="ECO:0000256" key="4">
    <source>
        <dbReference type="ARBA" id="ARBA00022989"/>
    </source>
</evidence>
<feature type="domain" description="G-protein coupled receptors family 1 profile" evidence="12">
    <location>
        <begin position="121"/>
        <end position="384"/>
    </location>
</feature>
<sequence length="443" mass="50540">MLTSPVFHPETTEMAEMTTTSYSNTSKMHFYYSTIETTNFTNSTYDNSSEVSKNGIFSPKLFGLLYKTMCCGKANDSSSVCQSFMRSFPYLSLPNNYEIGKQLQSVLVTLYVLIIAFSIVGNSLVLLTFIFNKHMRSTTNIFIVSLAGSDLLLIVSTVPFNIGFVISHYWTLGRFACKLVPFMTTFSVGCSSLTLCCIALDRFYAIVFPFKLQFFQTKFKMASILSTVWIVSALSGIPQAKSYELVEFSSACGEKITECLFPKYETPQQQFLRLWLSFGILFMFPLMVMAILYGIIIHTLWGKFNFSTTSTVNRTDGSRLRQKRRAIKMLVTVISLFVVCWLPLQLFNIITEKNDTKISVTVNSIRVFLQCLAMSSSCYNPIVYAFMNEKFRKNFALFLFCKKRRPRVHPLDERKDQNISRKVTQLKSETDGKRISGTAETRM</sequence>
<evidence type="ECO:0000256" key="9">
    <source>
        <dbReference type="RuleBase" id="RU000688"/>
    </source>
</evidence>
<dbReference type="PANTHER" id="PTHR45695">
    <property type="entry name" value="LEUCOKININ RECEPTOR-RELATED"/>
    <property type="match status" value="1"/>
</dbReference>
<proteinExistence type="inferred from homology"/>
<dbReference type="AlphaFoldDB" id="A0A6J8B563"/>
<keyword evidence="8 9" id="KW-0807">Transducer</keyword>
<keyword evidence="6 11" id="KW-0472">Membrane</keyword>
<evidence type="ECO:0000313" key="14">
    <source>
        <dbReference type="Proteomes" id="UP000507470"/>
    </source>
</evidence>
<evidence type="ECO:0000259" key="12">
    <source>
        <dbReference type="PROSITE" id="PS50262"/>
    </source>
</evidence>
<evidence type="ECO:0000313" key="13">
    <source>
        <dbReference type="EMBL" id="CAC5377699.1"/>
    </source>
</evidence>
<dbReference type="EMBL" id="CACVKT020002382">
    <property type="protein sequence ID" value="CAC5377699.1"/>
    <property type="molecule type" value="Genomic_DNA"/>
</dbReference>
<keyword evidence="3 9" id="KW-0812">Transmembrane</keyword>
<evidence type="ECO:0000256" key="10">
    <source>
        <dbReference type="SAM" id="MobiDB-lite"/>
    </source>
</evidence>
<keyword evidence="5 9" id="KW-0297">G-protein coupled receptor</keyword>
<feature type="transmembrane region" description="Helical" evidence="11">
    <location>
        <begin position="329"/>
        <end position="347"/>
    </location>
</feature>
<dbReference type="GO" id="GO:0004983">
    <property type="term" value="F:neuropeptide Y receptor activity"/>
    <property type="evidence" value="ECO:0007669"/>
    <property type="project" value="InterPro"/>
</dbReference>
<feature type="transmembrane region" description="Helical" evidence="11">
    <location>
        <begin position="274"/>
        <end position="296"/>
    </location>
</feature>
<dbReference type="Gene3D" id="1.20.1070.10">
    <property type="entry name" value="Rhodopsin 7-helix transmembrane proteins"/>
    <property type="match status" value="1"/>
</dbReference>
<dbReference type="SUPFAM" id="SSF81321">
    <property type="entry name" value="Family A G protein-coupled receptor-like"/>
    <property type="match status" value="1"/>
</dbReference>
<dbReference type="OrthoDB" id="9979846at2759"/>
<evidence type="ECO:0000256" key="5">
    <source>
        <dbReference type="ARBA" id="ARBA00023040"/>
    </source>
</evidence>
<evidence type="ECO:0000256" key="8">
    <source>
        <dbReference type="ARBA" id="ARBA00023224"/>
    </source>
</evidence>
<reference evidence="13 14" key="1">
    <citation type="submission" date="2020-06" db="EMBL/GenBank/DDBJ databases">
        <authorList>
            <person name="Li R."/>
            <person name="Bekaert M."/>
        </authorList>
    </citation>
    <scope>NUCLEOTIDE SEQUENCE [LARGE SCALE GENOMIC DNA]</scope>
    <source>
        <strain evidence="14">wild</strain>
    </source>
</reference>
<feature type="transmembrane region" description="Helical" evidence="11">
    <location>
        <begin position="143"/>
        <end position="167"/>
    </location>
</feature>
<dbReference type="PROSITE" id="PS00237">
    <property type="entry name" value="G_PROTEIN_RECEP_F1_1"/>
    <property type="match status" value="1"/>
</dbReference>
<dbReference type="Pfam" id="PF00001">
    <property type="entry name" value="7tm_1"/>
    <property type="match status" value="1"/>
</dbReference>
<evidence type="ECO:0000256" key="11">
    <source>
        <dbReference type="SAM" id="Phobius"/>
    </source>
</evidence>
<feature type="transmembrane region" description="Helical" evidence="11">
    <location>
        <begin position="367"/>
        <end position="387"/>
    </location>
</feature>
<evidence type="ECO:0000256" key="2">
    <source>
        <dbReference type="ARBA" id="ARBA00010663"/>
    </source>
</evidence>
<keyword evidence="7 9" id="KW-0675">Receptor</keyword>
<feature type="transmembrane region" description="Helical" evidence="11">
    <location>
        <begin position="179"/>
        <end position="200"/>
    </location>
</feature>
<accession>A0A6J8B563</accession>
<feature type="transmembrane region" description="Helical" evidence="11">
    <location>
        <begin position="110"/>
        <end position="131"/>
    </location>
</feature>
<keyword evidence="14" id="KW-1185">Reference proteome</keyword>
<dbReference type="GO" id="GO:0005886">
    <property type="term" value="C:plasma membrane"/>
    <property type="evidence" value="ECO:0007669"/>
    <property type="project" value="TreeGrafter"/>
</dbReference>
<keyword evidence="4 11" id="KW-1133">Transmembrane helix</keyword>
<name>A0A6J8B563_MYTCO</name>
<comment type="similarity">
    <text evidence="2 9">Belongs to the G-protein coupled receptor 1 family.</text>
</comment>
<protein>
    <submittedName>
        <fullName evidence="13">QRFPR</fullName>
    </submittedName>
</protein>
<dbReference type="PANTHER" id="PTHR45695:SF22">
    <property type="entry name" value="G-PROTEIN COUPLED RECEPTORS FAMILY 1 PROFILE DOMAIN-CONTAINING PROTEIN"/>
    <property type="match status" value="1"/>
</dbReference>
<feature type="transmembrane region" description="Helical" evidence="11">
    <location>
        <begin position="221"/>
        <end position="240"/>
    </location>
</feature>
<dbReference type="Proteomes" id="UP000507470">
    <property type="component" value="Unassembled WGS sequence"/>
</dbReference>
<dbReference type="SMART" id="SM01381">
    <property type="entry name" value="7TM_GPCR_Srsx"/>
    <property type="match status" value="1"/>
</dbReference>
<evidence type="ECO:0000256" key="3">
    <source>
        <dbReference type="ARBA" id="ARBA00022692"/>
    </source>
</evidence>
<organism evidence="13 14">
    <name type="scientific">Mytilus coruscus</name>
    <name type="common">Sea mussel</name>
    <dbReference type="NCBI Taxonomy" id="42192"/>
    <lineage>
        <taxon>Eukaryota</taxon>
        <taxon>Metazoa</taxon>
        <taxon>Spiralia</taxon>
        <taxon>Lophotrochozoa</taxon>
        <taxon>Mollusca</taxon>
        <taxon>Bivalvia</taxon>
        <taxon>Autobranchia</taxon>
        <taxon>Pteriomorphia</taxon>
        <taxon>Mytilida</taxon>
        <taxon>Mytiloidea</taxon>
        <taxon>Mytilidae</taxon>
        <taxon>Mytilinae</taxon>
        <taxon>Mytilus</taxon>
    </lineage>
</organism>
<dbReference type="PRINTS" id="PR00237">
    <property type="entry name" value="GPCRRHODOPSN"/>
</dbReference>
<dbReference type="PROSITE" id="PS50262">
    <property type="entry name" value="G_PROTEIN_RECEP_F1_2"/>
    <property type="match status" value="1"/>
</dbReference>
<comment type="subcellular location">
    <subcellularLocation>
        <location evidence="1">Membrane</location>
        <topology evidence="1">Multi-pass membrane protein</topology>
    </subcellularLocation>
</comment>
<dbReference type="InterPro" id="IPR000611">
    <property type="entry name" value="NPY_rcpt"/>
</dbReference>
<evidence type="ECO:0000256" key="1">
    <source>
        <dbReference type="ARBA" id="ARBA00004141"/>
    </source>
</evidence>